<name>A0ABY7QT51_9FIRM</name>
<proteinExistence type="predicted"/>
<dbReference type="EMBL" id="CP115667">
    <property type="protein sequence ID" value="WBW49516.1"/>
    <property type="molecule type" value="Genomic_DNA"/>
</dbReference>
<protein>
    <recommendedName>
        <fullName evidence="3">Acetyltransferase, GNAT family</fullName>
    </recommendedName>
</protein>
<evidence type="ECO:0000313" key="2">
    <source>
        <dbReference type="Proteomes" id="UP001210339"/>
    </source>
</evidence>
<dbReference type="Proteomes" id="UP001210339">
    <property type="component" value="Chromosome"/>
</dbReference>
<evidence type="ECO:0000313" key="1">
    <source>
        <dbReference type="EMBL" id="WBW49516.1"/>
    </source>
</evidence>
<keyword evidence="2" id="KW-1185">Reference proteome</keyword>
<reference evidence="1 2" key="1">
    <citation type="submission" date="2023-01" db="EMBL/GenBank/DDBJ databases">
        <authorList>
            <person name="Lee S.H."/>
            <person name="Jung H.S."/>
            <person name="Yun J.U."/>
        </authorList>
    </citation>
    <scope>NUCLEOTIDE SEQUENCE [LARGE SCALE GENOMIC DNA]</scope>
    <source>
        <strain evidence="1 2">CBA3646</strain>
    </source>
</reference>
<evidence type="ECO:0008006" key="3">
    <source>
        <dbReference type="Google" id="ProtNLM"/>
    </source>
</evidence>
<accession>A0ABY7QT51</accession>
<sequence>MEYTFIRLKAREDLKERAAAWFYHKWGVPEAAYLSCEEAYIKGETDCGWYLCLAGEKIVGA</sequence>
<dbReference type="RefSeq" id="WP_271191047.1">
    <property type="nucleotide sequence ID" value="NZ_CP115667.1"/>
</dbReference>
<organism evidence="1 2">
    <name type="scientific">Peptoniphilus equinus</name>
    <dbReference type="NCBI Taxonomy" id="3016343"/>
    <lineage>
        <taxon>Bacteria</taxon>
        <taxon>Bacillati</taxon>
        <taxon>Bacillota</taxon>
        <taxon>Tissierellia</taxon>
        <taxon>Tissierellales</taxon>
        <taxon>Peptoniphilaceae</taxon>
        <taxon>Peptoniphilus</taxon>
    </lineage>
</organism>
<gene>
    <name evidence="1" type="ORF">O6R05_05770</name>
</gene>